<dbReference type="Pfam" id="PF02625">
    <property type="entry name" value="XdhC_CoxI"/>
    <property type="match status" value="1"/>
</dbReference>
<dbReference type="Gene3D" id="3.40.50.720">
    <property type="entry name" value="NAD(P)-binding Rossmann-like Domain"/>
    <property type="match status" value="1"/>
</dbReference>
<feature type="domain" description="XdhC Rossmann" evidence="2">
    <location>
        <begin position="152"/>
        <end position="294"/>
    </location>
</feature>
<dbReference type="AlphaFoldDB" id="A0A4T0V721"/>
<dbReference type="InterPro" id="IPR027051">
    <property type="entry name" value="XdhC_Rossmann_dom"/>
</dbReference>
<dbReference type="EMBL" id="STGJ01000001">
    <property type="protein sequence ID" value="TIC87126.1"/>
    <property type="molecule type" value="Genomic_DNA"/>
</dbReference>
<name>A0A4T0V721_9NEIS</name>
<organism evidence="3 4">
    <name type="scientific">Crenobacter intestini</name>
    <dbReference type="NCBI Taxonomy" id="2563443"/>
    <lineage>
        <taxon>Bacteria</taxon>
        <taxon>Pseudomonadati</taxon>
        <taxon>Pseudomonadota</taxon>
        <taxon>Betaproteobacteria</taxon>
        <taxon>Neisseriales</taxon>
        <taxon>Neisseriaceae</taxon>
        <taxon>Crenobacter</taxon>
    </lineage>
</organism>
<dbReference type="PANTHER" id="PTHR30388:SF6">
    <property type="entry name" value="XANTHINE DEHYDROGENASE SUBUNIT A-RELATED"/>
    <property type="match status" value="1"/>
</dbReference>
<protein>
    <submittedName>
        <fullName evidence="3">Xanthine dehydrogenase accessory protein XdhC</fullName>
    </submittedName>
</protein>
<reference evidence="3 4" key="1">
    <citation type="submission" date="2019-04" db="EMBL/GenBank/DDBJ databases">
        <title>Crenobacter sp. nov.</title>
        <authorList>
            <person name="Shi S."/>
        </authorList>
    </citation>
    <scope>NUCLEOTIDE SEQUENCE [LARGE SCALE GENOMIC DNA]</scope>
    <source>
        <strain evidence="3 4">GY 70310</strain>
    </source>
</reference>
<sequence>MKSVRITVASTLGSTPREAGASMLVDATGSHGTIGGGHLEWMAIRQAREMMLDGQAVARCQRFSLGASLGQCCGGVVELWFEPAEGPAKPAARWRLSPAGTADASYFAQDCDLPEWVQSLQAGQPAPPRAQLVTHQGQQYLLEFLLDDRTPLYLYGAGHIANAMQPMLASLPFSTVWIDNRDGCLPAQAAGNVTPLPSDDPVAEALLAPAGAFHLVITHDHSLDFSIVHALLAGSKAGFVGMIGSQSKRARFMHRLEARGVSAQQRASLCCPIGVAQINDKSPMAIAVSCCAQLLQLRTAAQRAVPPMQAG</sequence>
<dbReference type="PANTHER" id="PTHR30388">
    <property type="entry name" value="ALDEHYDE OXIDOREDUCTASE MOLYBDENUM COFACTOR ASSEMBLY PROTEIN"/>
    <property type="match status" value="1"/>
</dbReference>
<comment type="caution">
    <text evidence="3">The sequence shown here is derived from an EMBL/GenBank/DDBJ whole genome shotgun (WGS) entry which is preliminary data.</text>
</comment>
<evidence type="ECO:0000259" key="1">
    <source>
        <dbReference type="Pfam" id="PF02625"/>
    </source>
</evidence>
<dbReference type="InterPro" id="IPR014308">
    <property type="entry name" value="Xanthine_DH_XdhC"/>
</dbReference>
<evidence type="ECO:0000259" key="2">
    <source>
        <dbReference type="Pfam" id="PF13478"/>
    </source>
</evidence>
<dbReference type="InterPro" id="IPR052698">
    <property type="entry name" value="MoCofactor_Util/Proc"/>
</dbReference>
<dbReference type="NCBIfam" id="TIGR02964">
    <property type="entry name" value="xanthine_xdhC"/>
    <property type="match status" value="1"/>
</dbReference>
<dbReference type="OrthoDB" id="61481at2"/>
<dbReference type="Proteomes" id="UP000308891">
    <property type="component" value="Unassembled WGS sequence"/>
</dbReference>
<proteinExistence type="predicted"/>
<evidence type="ECO:0000313" key="4">
    <source>
        <dbReference type="Proteomes" id="UP000308891"/>
    </source>
</evidence>
<dbReference type="Pfam" id="PF13478">
    <property type="entry name" value="XdhC_C"/>
    <property type="match status" value="1"/>
</dbReference>
<dbReference type="RefSeq" id="WP_136551137.1">
    <property type="nucleotide sequence ID" value="NZ_STGJ01000001.1"/>
</dbReference>
<evidence type="ECO:0000313" key="3">
    <source>
        <dbReference type="EMBL" id="TIC87126.1"/>
    </source>
</evidence>
<accession>A0A4T0V721</accession>
<gene>
    <name evidence="3" type="primary">xdhC</name>
    <name evidence="3" type="ORF">E5K04_01530</name>
</gene>
<feature type="domain" description="XdhC- CoxI" evidence="1">
    <location>
        <begin position="4"/>
        <end position="56"/>
    </location>
</feature>
<dbReference type="InterPro" id="IPR003777">
    <property type="entry name" value="XdhC_CoxI"/>
</dbReference>
<keyword evidence="4" id="KW-1185">Reference proteome</keyword>